<dbReference type="SUPFAM" id="SSF51230">
    <property type="entry name" value="Single hybrid motif"/>
    <property type="match status" value="1"/>
</dbReference>
<feature type="region of interest" description="Disordered" evidence="8">
    <location>
        <begin position="496"/>
        <end position="520"/>
    </location>
</feature>
<dbReference type="PROSITE" id="PS50975">
    <property type="entry name" value="ATP_GRASP"/>
    <property type="match status" value="1"/>
</dbReference>
<dbReference type="InterPro" id="IPR005482">
    <property type="entry name" value="Biotin_COase_C"/>
</dbReference>
<dbReference type="PANTHER" id="PTHR18866:SF33">
    <property type="entry name" value="METHYLCROTONOYL-COA CARBOXYLASE SUBUNIT ALPHA, MITOCHONDRIAL-RELATED"/>
    <property type="match status" value="1"/>
</dbReference>
<dbReference type="InterPro" id="IPR005481">
    <property type="entry name" value="BC-like_N"/>
</dbReference>
<dbReference type="PROSITE" id="PS50979">
    <property type="entry name" value="BC"/>
    <property type="match status" value="1"/>
</dbReference>
<sequence>MLNKVLVANRAEIAVRVMRTCRELGIGSVAVHSEPDAGSLHVREADEAVLLPGVTAVETYLAIDRIIAAARDTGADAIHPGYGFLAENAGFARAVVEAGLTFIGPPPDAIEIMGEKTAARRVAGKADVPQVPGSSGAVESADDVEVFGKEHGYPLAIKASYGGGGRGMRVVQGPEEVADAFAAARREAEAAFGRGDVYLERYIQNARHVEVQVFADRHGNVVWLGDRDCSVQRRHQKLVEEAPAPGLSAGLRAAMGEASVRLARAVDYVGAGTVEFLVEADSERFYFLEMNTRIQVEHPVTELTLGIDLVAEQLRVAAGEPLSFAGSGPAPRGHAIEVRVNAEDVAGGAFRPSPGPVRTLSVPQRTGVRFDAGYQVGDEVLPYYDSLIGKLIIWAPSRDHAIDRALQTIGQVIIEGVPTTLPAAAVVLDHADFRAVRIGTRWLENDINLVDLLPPVSPAVSEVEAEDDGYEDDRQEVWVAGRRYLIPLPALVGAEPQPDSDVSVADGNRRARTTSGGKRDAVRRKAVGSGTVTSPMQGTVVKVNIVPGQKVSEGEVILVLEAMKMENPVRAAIDGTIASVLAQQGQSVPAGTALAEITPADA</sequence>
<dbReference type="SMART" id="SM00878">
    <property type="entry name" value="Biotin_carb_C"/>
    <property type="match status" value="1"/>
</dbReference>
<evidence type="ECO:0000256" key="8">
    <source>
        <dbReference type="SAM" id="MobiDB-lite"/>
    </source>
</evidence>
<dbReference type="PROSITE" id="PS00866">
    <property type="entry name" value="CPSASE_1"/>
    <property type="match status" value="1"/>
</dbReference>
<keyword evidence="13" id="KW-1185">Reference proteome</keyword>
<dbReference type="RefSeq" id="WP_344160026.1">
    <property type="nucleotide sequence ID" value="NZ_BAAANF010000021.1"/>
</dbReference>
<gene>
    <name evidence="12" type="ORF">GCM10009745_63210</name>
</gene>
<evidence type="ECO:0000256" key="4">
    <source>
        <dbReference type="ARBA" id="ARBA00022741"/>
    </source>
</evidence>
<dbReference type="PROSITE" id="PS00867">
    <property type="entry name" value="CPSASE_2"/>
    <property type="match status" value="1"/>
</dbReference>
<dbReference type="InterPro" id="IPR011054">
    <property type="entry name" value="Rudment_hybrid_motif"/>
</dbReference>
<organism evidence="12 13">
    <name type="scientific">Kribbella yunnanensis</name>
    <dbReference type="NCBI Taxonomy" id="190194"/>
    <lineage>
        <taxon>Bacteria</taxon>
        <taxon>Bacillati</taxon>
        <taxon>Actinomycetota</taxon>
        <taxon>Actinomycetes</taxon>
        <taxon>Propionibacteriales</taxon>
        <taxon>Kribbellaceae</taxon>
        <taxon>Kribbella</taxon>
    </lineage>
</organism>
<keyword evidence="6" id="KW-0092">Biotin</keyword>
<dbReference type="Proteomes" id="UP001500280">
    <property type="component" value="Unassembled WGS sequence"/>
</dbReference>
<evidence type="ECO:0000259" key="10">
    <source>
        <dbReference type="PROSITE" id="PS50975"/>
    </source>
</evidence>
<evidence type="ECO:0000259" key="9">
    <source>
        <dbReference type="PROSITE" id="PS50968"/>
    </source>
</evidence>
<name>A0ABN2IKC2_9ACTN</name>
<evidence type="ECO:0000256" key="1">
    <source>
        <dbReference type="ARBA" id="ARBA00001953"/>
    </source>
</evidence>
<dbReference type="InterPro" id="IPR001882">
    <property type="entry name" value="Biotin_BS"/>
</dbReference>
<dbReference type="PANTHER" id="PTHR18866">
    <property type="entry name" value="CARBOXYLASE:PYRUVATE/ACETYL-COA/PROPIONYL-COA CARBOXYLASE"/>
    <property type="match status" value="1"/>
</dbReference>
<reference evidence="12 13" key="1">
    <citation type="journal article" date="2019" name="Int. J. Syst. Evol. Microbiol.">
        <title>The Global Catalogue of Microorganisms (GCM) 10K type strain sequencing project: providing services to taxonomists for standard genome sequencing and annotation.</title>
        <authorList>
            <consortium name="The Broad Institute Genomics Platform"/>
            <consortium name="The Broad Institute Genome Sequencing Center for Infectious Disease"/>
            <person name="Wu L."/>
            <person name="Ma J."/>
        </authorList>
    </citation>
    <scope>NUCLEOTIDE SEQUENCE [LARGE SCALE GENOMIC DNA]</scope>
    <source>
        <strain evidence="12 13">JCM 14307</strain>
    </source>
</reference>
<accession>A0ABN2IKC2</accession>
<evidence type="ECO:0000256" key="6">
    <source>
        <dbReference type="ARBA" id="ARBA00023267"/>
    </source>
</evidence>
<proteinExistence type="predicted"/>
<dbReference type="EMBL" id="BAAANF010000021">
    <property type="protein sequence ID" value="GAA1706711.1"/>
    <property type="molecule type" value="Genomic_DNA"/>
</dbReference>
<keyword evidence="4 7" id="KW-0547">Nucleotide-binding</keyword>
<dbReference type="Gene3D" id="3.30.470.20">
    <property type="entry name" value="ATP-grasp fold, B domain"/>
    <property type="match status" value="1"/>
</dbReference>
<dbReference type="EC" id="6.3.4.14" evidence="2"/>
<dbReference type="SUPFAM" id="SSF56059">
    <property type="entry name" value="Glutathione synthetase ATP-binding domain-like"/>
    <property type="match status" value="1"/>
</dbReference>
<dbReference type="InterPro" id="IPR050856">
    <property type="entry name" value="Biotin_carboxylase_complex"/>
</dbReference>
<dbReference type="SUPFAM" id="SSF52440">
    <property type="entry name" value="PreATP-grasp domain"/>
    <property type="match status" value="1"/>
</dbReference>
<evidence type="ECO:0000313" key="13">
    <source>
        <dbReference type="Proteomes" id="UP001500280"/>
    </source>
</evidence>
<evidence type="ECO:0000256" key="5">
    <source>
        <dbReference type="ARBA" id="ARBA00022840"/>
    </source>
</evidence>
<dbReference type="InterPro" id="IPR000089">
    <property type="entry name" value="Biotin_lipoyl"/>
</dbReference>
<dbReference type="InterPro" id="IPR016185">
    <property type="entry name" value="PreATP-grasp_dom_sf"/>
</dbReference>
<dbReference type="Pfam" id="PF00289">
    <property type="entry name" value="Biotin_carb_N"/>
    <property type="match status" value="1"/>
</dbReference>
<dbReference type="Pfam" id="PF02786">
    <property type="entry name" value="CPSase_L_D2"/>
    <property type="match status" value="1"/>
</dbReference>
<dbReference type="CDD" id="cd06850">
    <property type="entry name" value="biotinyl_domain"/>
    <property type="match status" value="1"/>
</dbReference>
<evidence type="ECO:0000256" key="2">
    <source>
        <dbReference type="ARBA" id="ARBA00013263"/>
    </source>
</evidence>
<feature type="domain" description="Biotin carboxylation" evidence="11">
    <location>
        <begin position="1"/>
        <end position="448"/>
    </location>
</feature>
<comment type="caution">
    <text evidence="12">The sequence shown here is derived from an EMBL/GenBank/DDBJ whole genome shotgun (WGS) entry which is preliminary data.</text>
</comment>
<feature type="domain" description="Lipoyl-binding" evidence="9">
    <location>
        <begin position="523"/>
        <end position="598"/>
    </location>
</feature>
<evidence type="ECO:0000313" key="12">
    <source>
        <dbReference type="EMBL" id="GAA1706711.1"/>
    </source>
</evidence>
<dbReference type="PROSITE" id="PS50968">
    <property type="entry name" value="BIOTINYL_LIPOYL"/>
    <property type="match status" value="1"/>
</dbReference>
<dbReference type="SUPFAM" id="SSF51246">
    <property type="entry name" value="Rudiment single hybrid motif"/>
    <property type="match status" value="1"/>
</dbReference>
<comment type="cofactor">
    <cofactor evidence="1">
        <name>biotin</name>
        <dbReference type="ChEBI" id="CHEBI:57586"/>
    </cofactor>
</comment>
<feature type="domain" description="ATP-grasp" evidence="10">
    <location>
        <begin position="120"/>
        <end position="318"/>
    </location>
</feature>
<dbReference type="Gene3D" id="2.40.50.100">
    <property type="match status" value="1"/>
</dbReference>
<dbReference type="InterPro" id="IPR011764">
    <property type="entry name" value="Biotin_carboxylation_dom"/>
</dbReference>
<dbReference type="PROSITE" id="PS00188">
    <property type="entry name" value="BIOTIN"/>
    <property type="match status" value="1"/>
</dbReference>
<protein>
    <recommendedName>
        <fullName evidence="2">biotin carboxylase</fullName>
        <ecNumber evidence="2">6.3.4.14</ecNumber>
    </recommendedName>
</protein>
<evidence type="ECO:0000259" key="11">
    <source>
        <dbReference type="PROSITE" id="PS50979"/>
    </source>
</evidence>
<keyword evidence="5 7" id="KW-0067">ATP-binding</keyword>
<evidence type="ECO:0000256" key="3">
    <source>
        <dbReference type="ARBA" id="ARBA00022598"/>
    </source>
</evidence>
<dbReference type="InterPro" id="IPR005479">
    <property type="entry name" value="CPAse_ATP-bd"/>
</dbReference>
<dbReference type="Pfam" id="PF02785">
    <property type="entry name" value="Biotin_carb_C"/>
    <property type="match status" value="1"/>
</dbReference>
<keyword evidence="3" id="KW-0436">Ligase</keyword>
<dbReference type="InterPro" id="IPR011761">
    <property type="entry name" value="ATP-grasp"/>
</dbReference>
<evidence type="ECO:0000256" key="7">
    <source>
        <dbReference type="PROSITE-ProRule" id="PRU00409"/>
    </source>
</evidence>
<dbReference type="Pfam" id="PF00364">
    <property type="entry name" value="Biotin_lipoyl"/>
    <property type="match status" value="1"/>
</dbReference>
<dbReference type="InterPro" id="IPR011053">
    <property type="entry name" value="Single_hybrid_motif"/>
</dbReference>